<name>A0A140G6X4_9CAUD</name>
<dbReference type="RefSeq" id="YP_009300730.1">
    <property type="nucleotide sequence ID" value="NC_031224.2"/>
</dbReference>
<reference evidence="1" key="1">
    <citation type="submission" date="2018-02" db="EMBL/GenBank/DDBJ databases">
        <authorList>
            <person name="Staples A.K."/>
            <person name="Oates E.A."/>
            <person name="Brown C.B."/>
            <person name="McDaniel C.M."/>
            <person name="Wathen K.E."/>
            <person name="Thompson A.R."/>
            <person name="Goedde M.A."/>
            <person name="Gaffney B."/>
            <person name="Rinehart C.A."/>
            <person name="King R.A."/>
            <person name="Bowman C.A."/>
            <person name="Russell D.A."/>
            <person name="Pope W.H."/>
            <person name="Jacobs-Sera D."/>
            <person name="Hendrix R.W."/>
            <person name="Hatfull G.F."/>
        </authorList>
    </citation>
    <scope>NUCLEOTIDE SEQUENCE</scope>
</reference>
<gene>
    <name evidence="1" type="primary">41</name>
    <name evidence="1" type="ORF">MUDCAT_41</name>
</gene>
<accession>A0A140G6X4</accession>
<dbReference type="Proteomes" id="UP000201625">
    <property type="component" value="Segment"/>
</dbReference>
<keyword evidence="2" id="KW-1185">Reference proteome</keyword>
<dbReference type="OrthoDB" id="26621at10239"/>
<organism evidence="1 2">
    <name type="scientific">Arthrobacter phage Mudcat</name>
    <dbReference type="NCBI Taxonomy" id="1796997"/>
    <lineage>
        <taxon>Viruses</taxon>
        <taxon>Duplodnaviria</taxon>
        <taxon>Heunggongvirae</taxon>
        <taxon>Uroviricota</taxon>
        <taxon>Caudoviricetes</taxon>
        <taxon>Mudcatvirus</taxon>
        <taxon>Mudcatvirus mudcat</taxon>
    </lineage>
</organism>
<protein>
    <submittedName>
        <fullName evidence="1">Uncharacterized protein</fullName>
    </submittedName>
</protein>
<sequence>MNADKFNRVIEEQLDRSSNVLLKKSTEYATDTDRLHNFKVAAALQGCDAKKALQGMMAKHTVSIYDMCNSNDIFGEEMWNEKITDHINYLLLLQAVVTEEREKMQEDPTATALESAVAYAE</sequence>
<proteinExistence type="predicted"/>
<dbReference type="KEGG" id="vg:29126998"/>
<dbReference type="EMBL" id="KU647628">
    <property type="protein sequence ID" value="AMM44409.1"/>
    <property type="molecule type" value="Genomic_DNA"/>
</dbReference>
<dbReference type="GeneID" id="29126998"/>
<evidence type="ECO:0000313" key="1">
    <source>
        <dbReference type="EMBL" id="AMM44409.1"/>
    </source>
</evidence>
<evidence type="ECO:0000313" key="2">
    <source>
        <dbReference type="Proteomes" id="UP000201625"/>
    </source>
</evidence>